<dbReference type="AlphaFoldDB" id="A0A1X1ZR72"/>
<proteinExistence type="predicted"/>
<comment type="caution">
    <text evidence="1">The sequence shown here is derived from an EMBL/GenBank/DDBJ whole genome shotgun (WGS) entry which is preliminary data.</text>
</comment>
<accession>A0A1X1ZR72</accession>
<keyword evidence="2" id="KW-1185">Reference proteome</keyword>
<dbReference type="Proteomes" id="UP000193529">
    <property type="component" value="Unassembled WGS sequence"/>
</dbReference>
<dbReference type="EMBL" id="LQPJ01000094">
    <property type="protein sequence ID" value="ORW25748.1"/>
    <property type="molecule type" value="Genomic_DNA"/>
</dbReference>
<protein>
    <submittedName>
        <fullName evidence="1">Uncharacterized protein</fullName>
    </submittedName>
</protein>
<dbReference type="STRING" id="153971.AWC19_06110"/>
<gene>
    <name evidence="1" type="ORF">AWC19_06110</name>
</gene>
<reference evidence="1 2" key="1">
    <citation type="submission" date="2016-01" db="EMBL/GenBank/DDBJ databases">
        <title>The new phylogeny of the genus Mycobacterium.</title>
        <authorList>
            <person name="Tarcisio F."/>
            <person name="Conor M."/>
            <person name="Antonella G."/>
            <person name="Elisabetta G."/>
            <person name="Giulia F.S."/>
            <person name="Sara T."/>
            <person name="Anna F."/>
            <person name="Clotilde B."/>
            <person name="Roberto B."/>
            <person name="Veronica D.S."/>
            <person name="Fabio R."/>
            <person name="Monica P."/>
            <person name="Olivier J."/>
            <person name="Enrico T."/>
            <person name="Nicola S."/>
        </authorList>
    </citation>
    <scope>NUCLEOTIDE SEQUENCE [LARGE SCALE GENOMIC DNA]</scope>
    <source>
        <strain evidence="1 2">DSM 44572</strain>
    </source>
</reference>
<evidence type="ECO:0000313" key="1">
    <source>
        <dbReference type="EMBL" id="ORW25748.1"/>
    </source>
</evidence>
<name>A0A1X1ZR72_9MYCO</name>
<evidence type="ECO:0000313" key="2">
    <source>
        <dbReference type="Proteomes" id="UP000193529"/>
    </source>
</evidence>
<sequence>MTVTACAVGLLDTERRPACGSWVTELRYQLRAAGPRAAQRVGEQFRRRAAAVDADRRGPAPWPPAFGRNACINEPRDGNRHAQAIHRAAVALGFFEAGDLPKRVGA</sequence>
<organism evidence="1 2">
    <name type="scientific">Mycobacterium palustre</name>
    <dbReference type="NCBI Taxonomy" id="153971"/>
    <lineage>
        <taxon>Bacteria</taxon>
        <taxon>Bacillati</taxon>
        <taxon>Actinomycetota</taxon>
        <taxon>Actinomycetes</taxon>
        <taxon>Mycobacteriales</taxon>
        <taxon>Mycobacteriaceae</taxon>
        <taxon>Mycobacterium</taxon>
        <taxon>Mycobacterium simiae complex</taxon>
    </lineage>
</organism>